<dbReference type="EMBL" id="CP033905">
    <property type="protein sequence ID" value="AZR07405.1"/>
    <property type="molecule type" value="Genomic_DNA"/>
</dbReference>
<reference evidence="2 3" key="1">
    <citation type="submission" date="2018-11" db="EMBL/GenBank/DDBJ databases">
        <title>Multidrug-resistant genes are associated with an 42-kb island TGI1 carrying a complex class 1 integron in a Trueperella pyogenes.</title>
        <authorList>
            <person name="Dong W."/>
        </authorList>
    </citation>
    <scope>NUCLEOTIDE SEQUENCE [LARGE SCALE GENOMIC DNA]</scope>
    <source>
        <strain evidence="2 3">TP4</strain>
    </source>
</reference>
<evidence type="ECO:0000313" key="3">
    <source>
        <dbReference type="Proteomes" id="UP000275951"/>
    </source>
</evidence>
<dbReference type="InterPro" id="IPR051913">
    <property type="entry name" value="GH2_Domain-Containing"/>
</dbReference>
<gene>
    <name evidence="2" type="ORF">EBQ10_08980</name>
</gene>
<dbReference type="GO" id="GO:0004553">
    <property type="term" value="F:hydrolase activity, hydrolyzing O-glycosyl compounds"/>
    <property type="evidence" value="ECO:0007669"/>
    <property type="project" value="InterPro"/>
</dbReference>
<evidence type="ECO:0000313" key="2">
    <source>
        <dbReference type="EMBL" id="AZR07405.1"/>
    </source>
</evidence>
<sequence>MLINEDLHSLLVHPRPQLRRKDWVSLNGAWQFAEDPDDRGLLERWFDIVDPYQEEITVPFPPGSRLSEREDFSDCDIVWYRKVITDEDLPAKSSDRVHRLNFEAVDFETDVWVNGDHLIAHVGGGTSFSVDLPEESEYTVVVRAQDRRFDKSQPRGKQDWSEAPHGIWYRRTTGIWRDVWVEAVPRIAIEQIYWAFDLDSARLSAEVAFSTWVPEGNISVSLSLRERKLAHVTASVTGLSATVAVEIPQARNRTDWHELLWFPGNPNLVDAEVELEVPGSYDRVFSYVGLRSVDTAKGYLRINRKPIFVRGVLDQGYWRESFFTAPSLEKQLDDLRLTIDMGFNTVRVHQRTPDRRYLAMADHLGIMVWAEFPAAFEYSRRAVNWTMAQWNSILDRDASSPSIVVWMPFNESWGVDLVSTNPSQRHFVNSIIELTRAKDATRLVVANDGWEQLDTDIVSTHDYATTGEELAVAYRGLEEINKTVHGVGPQGRPILLSGDIEGRPVMVTEFGGISLKESEESSWGYAIVGSPAEFADAVSSLFEGLYTSTVLTGWCYTQLTDTLQETNGLLTEERVPKIPLERIRTFVLGDKFHEQIRPRRFNQLTGGEE</sequence>
<dbReference type="Gene3D" id="3.20.20.80">
    <property type="entry name" value="Glycosidases"/>
    <property type="match status" value="1"/>
</dbReference>
<dbReference type="Pfam" id="PF02836">
    <property type="entry name" value="Glyco_hydro_2_C"/>
    <property type="match status" value="1"/>
</dbReference>
<protein>
    <submittedName>
        <fullName evidence="2">Glycoside hydrolase family 2</fullName>
    </submittedName>
</protein>
<dbReference type="PANTHER" id="PTHR42732:SF3">
    <property type="entry name" value="HYDROLASE"/>
    <property type="match status" value="1"/>
</dbReference>
<dbReference type="InterPro" id="IPR006103">
    <property type="entry name" value="Glyco_hydro_2_cat"/>
</dbReference>
<proteinExistence type="predicted"/>
<accession>A0A3Q9GJ53</accession>
<feature type="domain" description="Glycoside hydrolase family 2 catalytic" evidence="1">
    <location>
        <begin position="296"/>
        <end position="467"/>
    </location>
</feature>
<keyword evidence="2" id="KW-0378">Hydrolase</keyword>
<dbReference type="SUPFAM" id="SSF49785">
    <property type="entry name" value="Galactose-binding domain-like"/>
    <property type="match status" value="1"/>
</dbReference>
<dbReference type="RefSeq" id="WP_108726171.1">
    <property type="nucleotide sequence ID" value="NZ_CP029001.1"/>
</dbReference>
<name>A0A3Q9GJ53_9ACTO</name>
<dbReference type="SUPFAM" id="SSF51445">
    <property type="entry name" value="(Trans)glycosidases"/>
    <property type="match status" value="1"/>
</dbReference>
<dbReference type="Proteomes" id="UP000275951">
    <property type="component" value="Chromosome"/>
</dbReference>
<dbReference type="AlphaFoldDB" id="A0A3Q9GJ53"/>
<dbReference type="PANTHER" id="PTHR42732">
    <property type="entry name" value="BETA-GALACTOSIDASE"/>
    <property type="match status" value="1"/>
</dbReference>
<organism evidence="2 3">
    <name type="scientific">Trueperella pyogenes</name>
    <dbReference type="NCBI Taxonomy" id="1661"/>
    <lineage>
        <taxon>Bacteria</taxon>
        <taxon>Bacillati</taxon>
        <taxon>Actinomycetota</taxon>
        <taxon>Actinomycetes</taxon>
        <taxon>Actinomycetales</taxon>
        <taxon>Actinomycetaceae</taxon>
        <taxon>Trueperella</taxon>
    </lineage>
</organism>
<dbReference type="GO" id="GO:0005975">
    <property type="term" value="P:carbohydrate metabolic process"/>
    <property type="evidence" value="ECO:0007669"/>
    <property type="project" value="InterPro"/>
</dbReference>
<dbReference type="InterPro" id="IPR017853">
    <property type="entry name" value="GH"/>
</dbReference>
<evidence type="ECO:0000259" key="1">
    <source>
        <dbReference type="Pfam" id="PF02836"/>
    </source>
</evidence>
<dbReference type="InterPro" id="IPR008979">
    <property type="entry name" value="Galactose-bd-like_sf"/>
</dbReference>
<dbReference type="Gene3D" id="2.60.120.260">
    <property type="entry name" value="Galactose-binding domain-like"/>
    <property type="match status" value="1"/>
</dbReference>